<feature type="non-terminal residue" evidence="2">
    <location>
        <position position="145"/>
    </location>
</feature>
<dbReference type="GO" id="GO:0016491">
    <property type="term" value="F:oxidoreductase activity"/>
    <property type="evidence" value="ECO:0007669"/>
    <property type="project" value="UniProtKB-ARBA"/>
</dbReference>
<protein>
    <recommendedName>
        <fullName evidence="1">Cysteine-rich domain-containing protein</fullName>
    </recommendedName>
</protein>
<dbReference type="AlphaFoldDB" id="X1U630"/>
<accession>X1U630</accession>
<dbReference type="InterPro" id="IPR004017">
    <property type="entry name" value="Cys_rich_dom"/>
</dbReference>
<sequence length="145" mass="16859">MVESIHSTGCFTKNGDKKRIEHLEEYNLPLDKKAENVIITGCLNVFSLMDSIKSLANIFDHYNVSYTFLSKEYCCGNYLYRPAIKVRDQETLNKCQEISKEFVAKNLEYSKQLGAKRIILFCPPCYPVYKYAFPEENIIFYPEAL</sequence>
<comment type="caution">
    <text evidence="2">The sequence shown here is derived from an EMBL/GenBank/DDBJ whole genome shotgun (WGS) entry which is preliminary data.</text>
</comment>
<dbReference type="EMBL" id="BARW01023404">
    <property type="protein sequence ID" value="GAI95305.1"/>
    <property type="molecule type" value="Genomic_DNA"/>
</dbReference>
<dbReference type="Pfam" id="PF02754">
    <property type="entry name" value="CCG"/>
    <property type="match status" value="1"/>
</dbReference>
<gene>
    <name evidence="2" type="ORF">S12H4_38826</name>
</gene>
<name>X1U630_9ZZZZ</name>
<evidence type="ECO:0000259" key="1">
    <source>
        <dbReference type="Pfam" id="PF02754"/>
    </source>
</evidence>
<reference evidence="2" key="1">
    <citation type="journal article" date="2014" name="Front. Microbiol.">
        <title>High frequency of phylogenetically diverse reductive dehalogenase-homologous genes in deep subseafloor sedimentary metagenomes.</title>
        <authorList>
            <person name="Kawai M."/>
            <person name="Futagami T."/>
            <person name="Toyoda A."/>
            <person name="Takaki Y."/>
            <person name="Nishi S."/>
            <person name="Hori S."/>
            <person name="Arai W."/>
            <person name="Tsubouchi T."/>
            <person name="Morono Y."/>
            <person name="Uchiyama I."/>
            <person name="Ito T."/>
            <person name="Fujiyama A."/>
            <person name="Inagaki F."/>
            <person name="Takami H."/>
        </authorList>
    </citation>
    <scope>NUCLEOTIDE SEQUENCE</scope>
    <source>
        <strain evidence="2">Expedition CK06-06</strain>
    </source>
</reference>
<organism evidence="2">
    <name type="scientific">marine sediment metagenome</name>
    <dbReference type="NCBI Taxonomy" id="412755"/>
    <lineage>
        <taxon>unclassified sequences</taxon>
        <taxon>metagenomes</taxon>
        <taxon>ecological metagenomes</taxon>
    </lineage>
</organism>
<feature type="domain" description="Cysteine-rich" evidence="1">
    <location>
        <begin position="40"/>
        <end position="126"/>
    </location>
</feature>
<evidence type="ECO:0000313" key="2">
    <source>
        <dbReference type="EMBL" id="GAI95305.1"/>
    </source>
</evidence>
<proteinExistence type="predicted"/>